<evidence type="ECO:0000313" key="2">
    <source>
        <dbReference type="Proteomes" id="UP001562457"/>
    </source>
</evidence>
<keyword evidence="2" id="KW-1185">Reference proteome</keyword>
<reference evidence="1 2" key="1">
    <citation type="submission" date="2024-06" db="EMBL/GenBank/DDBJ databases">
        <title>Draft genome sequence of Helicobacter trogontum NHP16-4001.</title>
        <authorList>
            <person name="Rimbara E."/>
            <person name="Suzuki M."/>
        </authorList>
    </citation>
    <scope>NUCLEOTIDE SEQUENCE [LARGE SCALE GENOMIC DNA]</scope>
    <source>
        <strain evidence="1 2">NHP16-4001</strain>
    </source>
</reference>
<evidence type="ECO:0000313" key="1">
    <source>
        <dbReference type="EMBL" id="GAB0172101.1"/>
    </source>
</evidence>
<organism evidence="1 2">
    <name type="scientific">Helicobacter trogontum</name>
    <dbReference type="NCBI Taxonomy" id="50960"/>
    <lineage>
        <taxon>Bacteria</taxon>
        <taxon>Pseudomonadati</taxon>
        <taxon>Campylobacterota</taxon>
        <taxon>Epsilonproteobacteria</taxon>
        <taxon>Campylobacterales</taxon>
        <taxon>Helicobacteraceae</taxon>
        <taxon>Helicobacter</taxon>
    </lineage>
</organism>
<gene>
    <name evidence="1" type="ORF">NHP164001_01140</name>
</gene>
<proteinExistence type="predicted"/>
<dbReference type="Proteomes" id="UP001562457">
    <property type="component" value="Unassembled WGS sequence"/>
</dbReference>
<name>A0ABQ0D195_9HELI</name>
<protein>
    <submittedName>
        <fullName evidence="1">Uncharacterized protein</fullName>
    </submittedName>
</protein>
<dbReference type="EMBL" id="BAAFHN010000001">
    <property type="protein sequence ID" value="GAB0172101.1"/>
    <property type="molecule type" value="Genomic_DNA"/>
</dbReference>
<sequence length="74" mass="8814">MKKMSVRILGRNLESYELEKRIVNKGFYGNLSDHFYQFCESLPTNWNLSENKQSKIQRLKDSARDTRRKSNDLS</sequence>
<accession>A0ABQ0D195</accession>
<comment type="caution">
    <text evidence="1">The sequence shown here is derived from an EMBL/GenBank/DDBJ whole genome shotgun (WGS) entry which is preliminary data.</text>
</comment>